<protein>
    <submittedName>
        <fullName evidence="1">Uncharacterized protein</fullName>
    </submittedName>
</protein>
<evidence type="ECO:0000313" key="2">
    <source>
        <dbReference type="Proteomes" id="UP000886998"/>
    </source>
</evidence>
<dbReference type="Proteomes" id="UP000886998">
    <property type="component" value="Unassembled WGS sequence"/>
</dbReference>
<proteinExistence type="predicted"/>
<keyword evidence="2" id="KW-1185">Reference proteome</keyword>
<evidence type="ECO:0000313" key="1">
    <source>
        <dbReference type="EMBL" id="GFY53808.1"/>
    </source>
</evidence>
<organism evidence="1 2">
    <name type="scientific">Trichonephila inaurata madagascariensis</name>
    <dbReference type="NCBI Taxonomy" id="2747483"/>
    <lineage>
        <taxon>Eukaryota</taxon>
        <taxon>Metazoa</taxon>
        <taxon>Ecdysozoa</taxon>
        <taxon>Arthropoda</taxon>
        <taxon>Chelicerata</taxon>
        <taxon>Arachnida</taxon>
        <taxon>Araneae</taxon>
        <taxon>Araneomorphae</taxon>
        <taxon>Entelegynae</taxon>
        <taxon>Araneoidea</taxon>
        <taxon>Nephilidae</taxon>
        <taxon>Trichonephila</taxon>
        <taxon>Trichonephila inaurata</taxon>
    </lineage>
</organism>
<comment type="caution">
    <text evidence="1">The sequence shown here is derived from an EMBL/GenBank/DDBJ whole genome shotgun (WGS) entry which is preliminary data.</text>
</comment>
<dbReference type="OrthoDB" id="10057240at2759"/>
<gene>
    <name evidence="1" type="primary">NCL1_46819</name>
    <name evidence="1" type="ORF">TNIN_243731</name>
</gene>
<dbReference type="EMBL" id="BMAV01009503">
    <property type="protein sequence ID" value="GFY53808.1"/>
    <property type="molecule type" value="Genomic_DNA"/>
</dbReference>
<name>A0A8X7C4L2_9ARAC</name>
<accession>A0A8X7C4L2</accession>
<reference evidence="1" key="1">
    <citation type="submission" date="2020-08" db="EMBL/GenBank/DDBJ databases">
        <title>Multicomponent nature underlies the extraordinary mechanical properties of spider dragline silk.</title>
        <authorList>
            <person name="Kono N."/>
            <person name="Nakamura H."/>
            <person name="Mori M."/>
            <person name="Yoshida Y."/>
            <person name="Ohtoshi R."/>
            <person name="Malay A.D."/>
            <person name="Moran D.A.P."/>
            <person name="Tomita M."/>
            <person name="Numata K."/>
            <person name="Arakawa K."/>
        </authorList>
    </citation>
    <scope>NUCLEOTIDE SEQUENCE</scope>
</reference>
<dbReference type="AlphaFoldDB" id="A0A8X7C4L2"/>
<sequence length="119" mass="14129">MFSVRDLLEEFKNIFTFPILKNGSCEWEMYKIVPRRGSGCLTDEEYNDEDTFQFVLPADVCGKIEIFTNIDDDEISHEGMFDREEPSTTKEMSNLKRKLKSNERNVELRWRKMYILAKS</sequence>